<evidence type="ECO:0000313" key="2">
    <source>
        <dbReference type="EMBL" id="MFD1643912.1"/>
    </source>
</evidence>
<dbReference type="Pfam" id="PF01895">
    <property type="entry name" value="PhoU"/>
    <property type="match status" value="1"/>
</dbReference>
<dbReference type="EMBL" id="JBHUDM010000012">
    <property type="protein sequence ID" value="MFD1643912.1"/>
    <property type="molecule type" value="Genomic_DNA"/>
</dbReference>
<keyword evidence="3" id="KW-1185">Reference proteome</keyword>
<name>A0ABD6DCE7_9EURY</name>
<dbReference type="InterPro" id="IPR007159">
    <property type="entry name" value="SpoVT-AbrB_dom"/>
</dbReference>
<accession>A0ABD6DCE7</accession>
<comment type="caution">
    <text evidence="2">The sequence shown here is derived from an EMBL/GenBank/DDBJ whole genome shotgun (WGS) entry which is preliminary data.</text>
</comment>
<dbReference type="Pfam" id="PF04014">
    <property type="entry name" value="MazE_antitoxin"/>
    <property type="match status" value="1"/>
</dbReference>
<dbReference type="Proteomes" id="UP001597052">
    <property type="component" value="Unassembled WGS sequence"/>
</dbReference>
<dbReference type="PANTHER" id="PTHR42930:SF6">
    <property type="entry name" value="PHOSPHATE REGULATORY PROTEIN-LIKE PROTEIN"/>
    <property type="match status" value="1"/>
</dbReference>
<dbReference type="PANTHER" id="PTHR42930">
    <property type="entry name" value="PHOSPHATE-SPECIFIC TRANSPORT SYSTEM ACCESSORY PROTEIN PHOU"/>
    <property type="match status" value="1"/>
</dbReference>
<dbReference type="InterPro" id="IPR028366">
    <property type="entry name" value="PhoU"/>
</dbReference>
<dbReference type="SUPFAM" id="SSF109755">
    <property type="entry name" value="PhoU-like"/>
    <property type="match status" value="1"/>
</dbReference>
<proteinExistence type="predicted"/>
<sequence>MSIFHMETRKVQLSGGTTYTVSLPKKWAQEHGIDAGSVLALHPNGDSSLLIEATTDRSTADRTVTVDVSTATDKALRQRILALHAVGFDSVTLTDSSGHDPERRHVIEETLQELSGFELMEATDHRIKLTNLIAAENVDVRKSVLRLRLVMLSMHRDGLDAVINGDTELARRVVSRDSEADKLFAMITRHFRRSLSNLYEVKKLEHSRDELFEYYYAARQFERIADHAEKMAGFTLNSEASIPKQYAEEFASLGKSTRGIIDDAADAILTGGGIEAANGALGKYDRLQDQLDDVDRELYDHDVPGEAYVLGLVLDSLRRTAEYGVNVATIAIQQSTRQNADT</sequence>
<evidence type="ECO:0000313" key="3">
    <source>
        <dbReference type="Proteomes" id="UP001597052"/>
    </source>
</evidence>
<dbReference type="SMART" id="SM00966">
    <property type="entry name" value="SpoVT_AbrB"/>
    <property type="match status" value="1"/>
</dbReference>
<dbReference type="AlphaFoldDB" id="A0ABD6DCE7"/>
<dbReference type="InterPro" id="IPR026022">
    <property type="entry name" value="PhoU_dom"/>
</dbReference>
<dbReference type="Gene3D" id="1.20.58.220">
    <property type="entry name" value="Phosphate transport system protein phou homolog 2, domain 2"/>
    <property type="match status" value="1"/>
</dbReference>
<gene>
    <name evidence="2" type="ORF">ACFSBW_18870</name>
</gene>
<reference evidence="2 3" key="1">
    <citation type="journal article" date="2019" name="Int. J. Syst. Evol. Microbiol.">
        <title>The Global Catalogue of Microorganisms (GCM) 10K type strain sequencing project: providing services to taxonomists for standard genome sequencing and annotation.</title>
        <authorList>
            <consortium name="The Broad Institute Genomics Platform"/>
            <consortium name="The Broad Institute Genome Sequencing Center for Infectious Disease"/>
            <person name="Wu L."/>
            <person name="Ma J."/>
        </authorList>
    </citation>
    <scope>NUCLEOTIDE SEQUENCE [LARGE SCALE GENOMIC DNA]</scope>
    <source>
        <strain evidence="2 3">CGMCC 1.10593</strain>
    </source>
</reference>
<organism evidence="2 3">
    <name type="scientific">Halohasta litorea</name>
    <dbReference type="NCBI Taxonomy" id="869891"/>
    <lineage>
        <taxon>Archaea</taxon>
        <taxon>Methanobacteriati</taxon>
        <taxon>Methanobacteriota</taxon>
        <taxon>Stenosarchaea group</taxon>
        <taxon>Halobacteria</taxon>
        <taxon>Halobacteriales</taxon>
        <taxon>Haloferacaceae</taxon>
        <taxon>Halohasta</taxon>
    </lineage>
</organism>
<evidence type="ECO:0000259" key="1">
    <source>
        <dbReference type="SMART" id="SM00966"/>
    </source>
</evidence>
<feature type="domain" description="SpoVT-AbrB" evidence="1">
    <location>
        <begin position="13"/>
        <end position="59"/>
    </location>
</feature>
<protein>
    <submittedName>
        <fullName evidence="2">PhoU domain-containing protein</fullName>
    </submittedName>
</protein>
<dbReference type="InterPro" id="IPR038078">
    <property type="entry name" value="PhoU-like_sf"/>
</dbReference>